<accession>A0ABD3H8F8</accession>
<evidence type="ECO:0000256" key="1">
    <source>
        <dbReference type="SAM" id="MobiDB-lite"/>
    </source>
</evidence>
<dbReference type="Proteomes" id="UP001633002">
    <property type="component" value="Unassembled WGS sequence"/>
</dbReference>
<feature type="region of interest" description="Disordered" evidence="1">
    <location>
        <begin position="83"/>
        <end position="119"/>
    </location>
</feature>
<name>A0ABD3H8F8_9MARC</name>
<comment type="caution">
    <text evidence="2">The sequence shown here is derived from an EMBL/GenBank/DDBJ whole genome shotgun (WGS) entry which is preliminary data.</text>
</comment>
<evidence type="ECO:0000313" key="2">
    <source>
        <dbReference type="EMBL" id="KAL3687797.1"/>
    </source>
</evidence>
<keyword evidence="3" id="KW-1185">Reference proteome</keyword>
<feature type="compositionally biased region" description="Basic and acidic residues" evidence="1">
    <location>
        <begin position="83"/>
        <end position="110"/>
    </location>
</feature>
<organism evidence="2 3">
    <name type="scientific">Riccia sorocarpa</name>
    <dbReference type="NCBI Taxonomy" id="122646"/>
    <lineage>
        <taxon>Eukaryota</taxon>
        <taxon>Viridiplantae</taxon>
        <taxon>Streptophyta</taxon>
        <taxon>Embryophyta</taxon>
        <taxon>Marchantiophyta</taxon>
        <taxon>Marchantiopsida</taxon>
        <taxon>Marchantiidae</taxon>
        <taxon>Marchantiales</taxon>
        <taxon>Ricciaceae</taxon>
        <taxon>Riccia</taxon>
    </lineage>
</organism>
<sequence length="133" mass="14868">MNQLICLHERGPKDDFVVRNLPLVVFVLDGAEDDEEVKEKTRQQKKQQQQEEIEGNEVLLQICEHGVLVGCVCVVQQDLDGIERRRPEGGGEDHVGRGRTRDVGEGRNGKEGWPGRMDCAGVFSSPGDFAIRQ</sequence>
<protein>
    <submittedName>
        <fullName evidence="2">Uncharacterized protein</fullName>
    </submittedName>
</protein>
<evidence type="ECO:0000313" key="3">
    <source>
        <dbReference type="Proteomes" id="UP001633002"/>
    </source>
</evidence>
<gene>
    <name evidence="2" type="ORF">R1sor_014106</name>
</gene>
<reference evidence="2 3" key="1">
    <citation type="submission" date="2024-09" db="EMBL/GenBank/DDBJ databases">
        <title>Chromosome-scale assembly of Riccia sorocarpa.</title>
        <authorList>
            <person name="Paukszto L."/>
        </authorList>
    </citation>
    <scope>NUCLEOTIDE SEQUENCE [LARGE SCALE GENOMIC DNA]</scope>
    <source>
        <strain evidence="2">LP-2024</strain>
        <tissue evidence="2">Aerial parts of the thallus</tissue>
    </source>
</reference>
<proteinExistence type="predicted"/>
<dbReference type="AlphaFoldDB" id="A0ABD3H8F8"/>
<dbReference type="EMBL" id="JBJQOH010000004">
    <property type="protein sequence ID" value="KAL3687797.1"/>
    <property type="molecule type" value="Genomic_DNA"/>
</dbReference>